<dbReference type="EMBL" id="JAAQQR010000003">
    <property type="protein sequence ID" value="NID05029.1"/>
    <property type="molecule type" value="Genomic_DNA"/>
</dbReference>
<evidence type="ECO:0000313" key="1">
    <source>
        <dbReference type="EMBL" id="NID05029.1"/>
    </source>
</evidence>
<evidence type="ECO:0000313" key="2">
    <source>
        <dbReference type="Proteomes" id="UP001429601"/>
    </source>
</evidence>
<comment type="caution">
    <text evidence="1">The sequence shown here is derived from an EMBL/GenBank/DDBJ whole genome shotgun (WGS) entry which is preliminary data.</text>
</comment>
<proteinExistence type="predicted"/>
<keyword evidence="2" id="KW-1185">Reference proteome</keyword>
<sequence length="173" mass="19015">MTMEPRSGKDGLSALPGSKGAAATAPYNETFAHAATRTLAANKTHDLGEILVVTGEEPLLIVDDDDGLALTAVHEGKPRLRSACKLLFRHAYQHVSFQVEVEDRTADAHIGLLRHTTLTEVQAFTLHRPKPLRSQEGSRLRHTIDYHAPALDEVQGIVWRGGNLRLSHIHLEP</sequence>
<dbReference type="RefSeq" id="WP_167125185.1">
    <property type="nucleotide sequence ID" value="NZ_JAAQQR010000003.1"/>
</dbReference>
<gene>
    <name evidence="1" type="ORF">HBF26_09040</name>
</gene>
<dbReference type="Proteomes" id="UP001429601">
    <property type="component" value="Unassembled WGS sequence"/>
</dbReference>
<protein>
    <submittedName>
        <fullName evidence="1">Uncharacterized protein</fullName>
    </submittedName>
</protein>
<accession>A0ABX0Q3C6</accession>
<organism evidence="1 2">
    <name type="scientific">Luteibacter jiangsuensis</name>
    <dbReference type="NCBI Taxonomy" id="637577"/>
    <lineage>
        <taxon>Bacteria</taxon>
        <taxon>Pseudomonadati</taxon>
        <taxon>Pseudomonadota</taxon>
        <taxon>Gammaproteobacteria</taxon>
        <taxon>Lysobacterales</taxon>
        <taxon>Rhodanobacteraceae</taxon>
        <taxon>Luteibacter</taxon>
    </lineage>
</organism>
<name>A0ABX0Q3C6_9GAMM</name>
<reference evidence="1 2" key="1">
    <citation type="journal article" date="2011" name="Curr. Microbiol.">
        <title>Luteibacter jiangsuensis sp. nov.: a methamidophos-degrading bacterium isolated from a methamidophos-manufacturing factory.</title>
        <authorList>
            <person name="Wang L."/>
            <person name="Wang G.L."/>
            <person name="Li S.P."/>
            <person name="Jiang J.D."/>
        </authorList>
    </citation>
    <scope>NUCLEOTIDE SEQUENCE [LARGE SCALE GENOMIC DNA]</scope>
    <source>
        <strain evidence="1 2">CGMCC 1.10133</strain>
    </source>
</reference>